<gene>
    <name evidence="1" type="ordered locus">MHLP_01090</name>
</gene>
<dbReference type="PATRIC" id="fig|1212765.3.peg.247"/>
<reference evidence="1 2" key="1">
    <citation type="journal article" date="2012" name="J. Bacteriol.">
        <title>Genome Sequence of "Candidatus Mycoplasma haemolamae" Strain Purdue, a Red Blood Cell Pathogen of Alpacas (Vicugna pacos) and Llamas (Lama glama).</title>
        <authorList>
            <person name="Guimaraes A.M."/>
            <person name="Toth B."/>
            <person name="Santos A.P."/>
            <person name="do Nascimento N.C."/>
            <person name="Kritchevsky J.E."/>
            <person name="Messick J.B."/>
        </authorList>
    </citation>
    <scope>NUCLEOTIDE SEQUENCE [LARGE SCALE GENOMIC DNA]</scope>
    <source>
        <strain evidence="1 2">Purdue</strain>
    </source>
</reference>
<dbReference type="AlphaFoldDB" id="I7BIZ4"/>
<dbReference type="KEGG" id="mhl:MHLP_01090"/>
<evidence type="ECO:0000313" key="2">
    <source>
        <dbReference type="Proteomes" id="UP000006502"/>
    </source>
</evidence>
<keyword evidence="2" id="KW-1185">Reference proteome</keyword>
<name>I7BIZ4_MYCHA</name>
<protein>
    <submittedName>
        <fullName evidence="1">Uncharacterized protein</fullName>
    </submittedName>
</protein>
<dbReference type="HOGENOM" id="CLU_1756830_0_0_14"/>
<accession>I7BIZ4</accession>
<organism evidence="1 2">
    <name type="scientific">Mycoplasma haematolamae (strain Purdue)</name>
    <dbReference type="NCBI Taxonomy" id="1212765"/>
    <lineage>
        <taxon>Bacteria</taxon>
        <taxon>Bacillati</taxon>
        <taxon>Mycoplasmatota</taxon>
        <taxon>Mollicutes</taxon>
        <taxon>Mycoplasmataceae</taxon>
        <taxon>Mycoplasma</taxon>
    </lineage>
</organism>
<sequence>MIFKELAIGVLGLGAVGGTVTTVTLSNSSTDGSVSTQKRVVQDPEYFGKPINYKMTVNKGIGGEQNQYLKCSGLANHFAFFRVQEEANSKKFSLICQTQEAKDEEMKLTTEFDDHTKLSVTCVKAPDTENTKTFECVVEGNGLSLRLTEIAQGRIFLNRK</sequence>
<proteinExistence type="predicted"/>
<dbReference type="EMBL" id="CP003731">
    <property type="protein sequence ID" value="AFO51798.1"/>
    <property type="molecule type" value="Genomic_DNA"/>
</dbReference>
<dbReference type="Proteomes" id="UP000006502">
    <property type="component" value="Chromosome"/>
</dbReference>
<reference evidence="2" key="2">
    <citation type="submission" date="2012-07" db="EMBL/GenBank/DDBJ databases">
        <title>Complete genome sequence of 'Candidatus Mycoplasma haemolamae'.</title>
        <authorList>
            <person name="Guimaraes A.M.S."/>
            <person name="Toth B."/>
            <person name="Santos A.P."/>
            <person name="Nascimento N.C."/>
            <person name="Sojka J.E."/>
            <person name="Messick J.B."/>
        </authorList>
    </citation>
    <scope>NUCLEOTIDE SEQUENCE [LARGE SCALE GENOMIC DNA]</scope>
    <source>
        <strain evidence="2">Purdue</strain>
    </source>
</reference>
<evidence type="ECO:0000313" key="1">
    <source>
        <dbReference type="EMBL" id="AFO51798.1"/>
    </source>
</evidence>
<dbReference type="STRING" id="1212765.MHLP_01090"/>